<gene>
    <name evidence="15" type="ORF">EV688_10350</name>
</gene>
<evidence type="ECO:0000313" key="16">
    <source>
        <dbReference type="Proteomes" id="UP000294980"/>
    </source>
</evidence>
<evidence type="ECO:0000256" key="6">
    <source>
        <dbReference type="ARBA" id="ARBA00023004"/>
    </source>
</evidence>
<dbReference type="OrthoDB" id="7051185at2"/>
<dbReference type="PANTHER" id="PTHR32552:SF81">
    <property type="entry name" value="TONB-DEPENDENT OUTER MEMBRANE RECEPTOR"/>
    <property type="match status" value="1"/>
</dbReference>
<dbReference type="InterPro" id="IPR000531">
    <property type="entry name" value="Beta-barrel_TonB"/>
</dbReference>
<dbReference type="PANTHER" id="PTHR32552">
    <property type="entry name" value="FERRICHROME IRON RECEPTOR-RELATED"/>
    <property type="match status" value="1"/>
</dbReference>
<dbReference type="GO" id="GO:0006826">
    <property type="term" value="P:iron ion transport"/>
    <property type="evidence" value="ECO:0007669"/>
    <property type="project" value="UniProtKB-KW"/>
</dbReference>
<reference evidence="15 16" key="1">
    <citation type="submission" date="2019-03" db="EMBL/GenBank/DDBJ databases">
        <title>Genomic Encyclopedia of Type Strains, Phase IV (KMG-IV): sequencing the most valuable type-strain genomes for metagenomic binning, comparative biology and taxonomic classification.</title>
        <authorList>
            <person name="Goeker M."/>
        </authorList>
    </citation>
    <scope>NUCLEOTIDE SEQUENCE [LARGE SCALE GENOMIC DNA]</scope>
    <source>
        <strain evidence="15 16">DSM 23344</strain>
    </source>
</reference>
<keyword evidence="3 11" id="KW-1134">Transmembrane beta strand</keyword>
<dbReference type="GO" id="GO:0009279">
    <property type="term" value="C:cell outer membrane"/>
    <property type="evidence" value="ECO:0007669"/>
    <property type="project" value="UniProtKB-SubCell"/>
</dbReference>
<comment type="caution">
    <text evidence="15">The sequence shown here is derived from an EMBL/GenBank/DDBJ whole genome shotgun (WGS) entry which is preliminary data.</text>
</comment>
<evidence type="ECO:0000259" key="13">
    <source>
        <dbReference type="Pfam" id="PF00593"/>
    </source>
</evidence>
<evidence type="ECO:0000256" key="7">
    <source>
        <dbReference type="ARBA" id="ARBA00023065"/>
    </source>
</evidence>
<keyword evidence="4" id="KW-0410">Iron transport</keyword>
<feature type="domain" description="TonB-dependent receptor-like beta-barrel" evidence="13">
    <location>
        <begin position="286"/>
        <end position="763"/>
    </location>
</feature>
<feature type="domain" description="TonB-dependent receptor plug" evidence="14">
    <location>
        <begin position="55"/>
        <end position="163"/>
    </location>
</feature>
<keyword evidence="2 11" id="KW-0813">Transport</keyword>
<keyword evidence="9 11" id="KW-0472">Membrane</keyword>
<comment type="subcellular location">
    <subcellularLocation>
        <location evidence="1 11">Cell outer membrane</location>
        <topology evidence="1 11">Multi-pass membrane protein</topology>
    </subcellularLocation>
</comment>
<evidence type="ECO:0000259" key="14">
    <source>
        <dbReference type="Pfam" id="PF07715"/>
    </source>
</evidence>
<evidence type="ECO:0000256" key="11">
    <source>
        <dbReference type="PROSITE-ProRule" id="PRU01360"/>
    </source>
</evidence>
<dbReference type="PROSITE" id="PS52016">
    <property type="entry name" value="TONB_DEPENDENT_REC_3"/>
    <property type="match status" value="1"/>
</dbReference>
<evidence type="ECO:0000313" key="15">
    <source>
        <dbReference type="EMBL" id="TCO77037.1"/>
    </source>
</evidence>
<evidence type="ECO:0000256" key="8">
    <source>
        <dbReference type="ARBA" id="ARBA00023077"/>
    </source>
</evidence>
<dbReference type="EMBL" id="SLWX01000003">
    <property type="protein sequence ID" value="TCO77037.1"/>
    <property type="molecule type" value="Genomic_DNA"/>
</dbReference>
<dbReference type="InterPro" id="IPR039426">
    <property type="entry name" value="TonB-dep_rcpt-like"/>
</dbReference>
<dbReference type="InterPro" id="IPR036942">
    <property type="entry name" value="Beta-barrel_TonB_sf"/>
</dbReference>
<dbReference type="SUPFAM" id="SSF56935">
    <property type="entry name" value="Porins"/>
    <property type="match status" value="1"/>
</dbReference>
<dbReference type="Gene3D" id="2.40.170.20">
    <property type="entry name" value="TonB-dependent receptor, beta-barrel domain"/>
    <property type="match status" value="1"/>
</dbReference>
<evidence type="ECO:0000256" key="9">
    <source>
        <dbReference type="ARBA" id="ARBA00023136"/>
    </source>
</evidence>
<keyword evidence="15" id="KW-0675">Receptor</keyword>
<protein>
    <submittedName>
        <fullName evidence="15">Iron complex outermembrane receptor protein</fullName>
    </submittedName>
</protein>
<evidence type="ECO:0000256" key="12">
    <source>
        <dbReference type="RuleBase" id="RU003357"/>
    </source>
</evidence>
<keyword evidence="8 12" id="KW-0798">TonB box</keyword>
<sequence length="800" mass="87333">MSDIRAFAGESPRNARLSGRAALLAAITFTPTVALAQQTMLEEITVYAQKREQSLQDVAASVSTINGEDFDVLNIDNPFDFSDRIPGLVATEVQGYRRTFAIRGIGNEVPDNAATKPGVAYHIDGVFMSNDFALFQDLVDIERVEVIRGPDGTIYGNSSSGGAVNVITRKPDASGASGFIGGEIGSYSTQNARGSFNVPLSDTLAVRVSASQRTRDGFTRNIPNPQASPDNVLGAFDDLDDENNTSINAQLLWNATDRFSALVSLQSFDMDINGPALKGGFDQVSSDPRTVSHDTTEFFKVDNQHASLILEYDADIANVRGLFSYQNYEMNRQLDADRSSLTANDPAPLPTPAGGEITLLGQLPIRQHVGGLTQRDETYTAELNVVSNNSSGSPLDWQFGLFHLSTDVDSDTRNYVDNDRDGRPVNTALIGFGNPDRDFQNSDRRSFESSAAFGQVSYRLTEQLTATGGARFTRNKFEDIRCNIFSGCLTAEGRTGTPARPSESSDNLTYKLALDYALSDSNMVYASVATGIKPAASNNGFVEDPNGTGFFPEVFEEEEVTAWEIGSKNTLLDQRLQLNLSAYYYDIENYLFNSAGLSLTGNGVSGGSNLPESEVYGVELETIANLSDRLRVDFSLAAAQSEIRQGRPAVDRAEQVNQTAGLSDPAVIEATIRGLAQDLDGNDLPKIPDLVSNLRLTYTQPVTGASLQGNLVSSLTWTYRGDYYNRVFNSPRDEVDSYNLVHLNFRFLPNDADWDLELNIQNLLDNDAVASVHTDDFFQGVTSFQLLPPRLVTLGARYRF</sequence>
<keyword evidence="16" id="KW-1185">Reference proteome</keyword>
<dbReference type="AlphaFoldDB" id="A0A4R2KW21"/>
<keyword evidence="6" id="KW-0408">Iron</keyword>
<keyword evidence="10 11" id="KW-0998">Cell outer membrane</keyword>
<evidence type="ECO:0000256" key="10">
    <source>
        <dbReference type="ARBA" id="ARBA00023237"/>
    </source>
</evidence>
<evidence type="ECO:0000256" key="1">
    <source>
        <dbReference type="ARBA" id="ARBA00004571"/>
    </source>
</evidence>
<evidence type="ECO:0000256" key="4">
    <source>
        <dbReference type="ARBA" id="ARBA00022496"/>
    </source>
</evidence>
<dbReference type="Proteomes" id="UP000294980">
    <property type="component" value="Unassembled WGS sequence"/>
</dbReference>
<evidence type="ECO:0000256" key="5">
    <source>
        <dbReference type="ARBA" id="ARBA00022692"/>
    </source>
</evidence>
<keyword evidence="5 11" id="KW-0812">Transmembrane</keyword>
<comment type="similarity">
    <text evidence="11 12">Belongs to the TonB-dependent receptor family.</text>
</comment>
<name>A0A4R2KW21_9GAMM</name>
<dbReference type="Pfam" id="PF07715">
    <property type="entry name" value="Plug"/>
    <property type="match status" value="1"/>
</dbReference>
<dbReference type="Pfam" id="PF00593">
    <property type="entry name" value="TonB_dep_Rec_b-barrel"/>
    <property type="match status" value="1"/>
</dbReference>
<accession>A0A4R2KW21</accession>
<proteinExistence type="inferred from homology"/>
<evidence type="ECO:0000256" key="3">
    <source>
        <dbReference type="ARBA" id="ARBA00022452"/>
    </source>
</evidence>
<dbReference type="RefSeq" id="WP_117317428.1">
    <property type="nucleotide sequence ID" value="NZ_QQSW01000008.1"/>
</dbReference>
<organism evidence="15 16">
    <name type="scientific">Chromatocurvus halotolerans</name>
    <dbReference type="NCBI Taxonomy" id="1132028"/>
    <lineage>
        <taxon>Bacteria</taxon>
        <taxon>Pseudomonadati</taxon>
        <taxon>Pseudomonadota</taxon>
        <taxon>Gammaproteobacteria</taxon>
        <taxon>Cellvibrionales</taxon>
        <taxon>Halieaceae</taxon>
        <taxon>Chromatocurvus</taxon>
    </lineage>
</organism>
<keyword evidence="7" id="KW-0406">Ion transport</keyword>
<evidence type="ECO:0000256" key="2">
    <source>
        <dbReference type="ARBA" id="ARBA00022448"/>
    </source>
</evidence>
<dbReference type="InterPro" id="IPR012910">
    <property type="entry name" value="Plug_dom"/>
</dbReference>